<evidence type="ECO:0000259" key="1">
    <source>
        <dbReference type="Pfam" id="PF26136"/>
    </source>
</evidence>
<organism evidence="2 3">
    <name type="scientific">Fodinicola feengrottensis</name>
    <dbReference type="NCBI Taxonomy" id="435914"/>
    <lineage>
        <taxon>Bacteria</taxon>
        <taxon>Bacillati</taxon>
        <taxon>Actinomycetota</taxon>
        <taxon>Actinomycetes</taxon>
        <taxon>Mycobacteriales</taxon>
        <taxon>Fodinicola</taxon>
    </lineage>
</organism>
<keyword evidence="3" id="KW-1185">Reference proteome</keyword>
<dbReference type="EMBL" id="BAAANY010000010">
    <property type="protein sequence ID" value="GAA1682368.1"/>
    <property type="molecule type" value="Genomic_DNA"/>
</dbReference>
<proteinExistence type="predicted"/>
<comment type="caution">
    <text evidence="2">The sequence shown here is derived from an EMBL/GenBank/DDBJ whole genome shotgun (WGS) entry which is preliminary data.</text>
</comment>
<accession>A0ABN2H5N4</accession>
<feature type="domain" description="SCO6045-like C-terminal" evidence="1">
    <location>
        <begin position="21"/>
        <end position="104"/>
    </location>
</feature>
<dbReference type="RefSeq" id="WP_344311275.1">
    <property type="nucleotide sequence ID" value="NZ_BAAANY010000010.1"/>
</dbReference>
<name>A0ABN2H5N4_9ACTN</name>
<protein>
    <recommendedName>
        <fullName evidence="1">SCO6045-like C-terminal domain-containing protein</fullName>
    </recommendedName>
</protein>
<evidence type="ECO:0000313" key="2">
    <source>
        <dbReference type="EMBL" id="GAA1682368.1"/>
    </source>
</evidence>
<reference evidence="2 3" key="1">
    <citation type="journal article" date="2019" name="Int. J. Syst. Evol. Microbiol.">
        <title>The Global Catalogue of Microorganisms (GCM) 10K type strain sequencing project: providing services to taxonomists for standard genome sequencing and annotation.</title>
        <authorList>
            <consortium name="The Broad Institute Genomics Platform"/>
            <consortium name="The Broad Institute Genome Sequencing Center for Infectious Disease"/>
            <person name="Wu L."/>
            <person name="Ma J."/>
        </authorList>
    </citation>
    <scope>NUCLEOTIDE SEQUENCE [LARGE SCALE GENOMIC DNA]</scope>
    <source>
        <strain evidence="2 3">JCM 14718</strain>
    </source>
</reference>
<gene>
    <name evidence="2" type="ORF">GCM10009765_34470</name>
</gene>
<evidence type="ECO:0000313" key="3">
    <source>
        <dbReference type="Proteomes" id="UP001500618"/>
    </source>
</evidence>
<dbReference type="Proteomes" id="UP001500618">
    <property type="component" value="Unassembled WGS sequence"/>
</dbReference>
<dbReference type="InterPro" id="IPR058711">
    <property type="entry name" value="SCO6045-like_C"/>
</dbReference>
<dbReference type="Pfam" id="PF26136">
    <property type="entry name" value="SCO6045_C"/>
    <property type="match status" value="1"/>
</dbReference>
<sequence length="179" mass="18582">MSAQPDAPQGRQQAEARARLAAGQRDLVQALVAGAPVPAGFDATRVQATAKALISKRAGEVRAAWPRLAVSLGPDYRRLFGEWAADRPPLGSMVDGYLFATALADDGLAGTGSAGSGGLPALAAGELADVRACLRLTADHHLHRRSALGIGRSPVASDDGGGTAITYAFRGRILRRRPH</sequence>